<comment type="activity regulation">
    <text evidence="11">Feedback inhibited by histidine.</text>
</comment>
<dbReference type="InterPro" id="IPR011322">
    <property type="entry name" value="N-reg_PII-like_a/b"/>
</dbReference>
<comment type="similarity">
    <text evidence="3 11">Belongs to the ATP phosphoribosyltransferase family. Long subfamily.</text>
</comment>
<dbReference type="InterPro" id="IPR001348">
    <property type="entry name" value="ATP_PRibTrfase_HisG"/>
</dbReference>
<dbReference type="RefSeq" id="WP_272736039.1">
    <property type="nucleotide sequence ID" value="NZ_CP116942.1"/>
</dbReference>
<keyword evidence="15" id="KW-1185">Reference proteome</keyword>
<organism evidence="14 15">
    <name type="scientific">Iamia majanohamensis</name>
    <dbReference type="NCBI Taxonomy" id="467976"/>
    <lineage>
        <taxon>Bacteria</taxon>
        <taxon>Bacillati</taxon>
        <taxon>Actinomycetota</taxon>
        <taxon>Acidimicrobiia</taxon>
        <taxon>Acidimicrobiales</taxon>
        <taxon>Iamiaceae</taxon>
        <taxon>Iamia</taxon>
    </lineage>
</organism>
<dbReference type="GO" id="GO:0000105">
    <property type="term" value="P:L-histidine biosynthetic process"/>
    <property type="evidence" value="ECO:0007669"/>
    <property type="project" value="UniProtKB-UniRule"/>
</dbReference>
<dbReference type="EMBL" id="CP116942">
    <property type="protein sequence ID" value="WCO66516.1"/>
    <property type="molecule type" value="Genomic_DNA"/>
</dbReference>
<sequence>MLTVALPNKGALSEGVTTMLGEAGYRCRPDGRGLTVVDPANGVRFYFLRPRDVAVYVGRGQVDLGITGRDLALDSGATVDELLALGIGGSRFLYAGPAAGPGEGRPWTLEDLAGCRIATSYPRLVADDLAARGIEAEVVRLEGAVEISVELGVADVVADVVSTGRTLAAHDLAPFGPVLCTSEAVVVGPTGDAPPPTDPAAPAARRQLLRRLEGVAVAQQYVMVDYDCPRTLLDEAVALTPGLESPTVAPLRDDAWVAVRALVPKADMNATIDALADLGAKAILASDLRSARL</sequence>
<keyword evidence="11" id="KW-0963">Cytoplasm</keyword>
<evidence type="ECO:0000256" key="4">
    <source>
        <dbReference type="ARBA" id="ARBA00011946"/>
    </source>
</evidence>
<name>A0AAF0BRE4_9ACTN</name>
<dbReference type="AlphaFoldDB" id="A0AAF0BRE4"/>
<dbReference type="Pfam" id="PF08029">
    <property type="entry name" value="HisG_C"/>
    <property type="match status" value="1"/>
</dbReference>
<evidence type="ECO:0000256" key="10">
    <source>
        <dbReference type="ARBA" id="ARBA00024861"/>
    </source>
</evidence>
<dbReference type="InterPro" id="IPR013115">
    <property type="entry name" value="HisG_C"/>
</dbReference>
<keyword evidence="8 11" id="KW-0808">Transferase</keyword>
<comment type="subcellular location">
    <subcellularLocation>
        <location evidence="11">Cytoplasm</location>
    </subcellularLocation>
</comment>
<comment type="pathway">
    <text evidence="2 11">Amino-acid biosynthesis; L-histidine biosynthesis; L-histidine from 5-phospho-alpha-D-ribose 1-diphosphate: step 1/9.</text>
</comment>
<dbReference type="PANTHER" id="PTHR21403:SF8">
    <property type="entry name" value="ATP PHOSPHORIBOSYLTRANSFERASE"/>
    <property type="match status" value="1"/>
</dbReference>
<dbReference type="KEGG" id="ima:PO878_18625"/>
<evidence type="ECO:0000313" key="14">
    <source>
        <dbReference type="EMBL" id="WCO66516.1"/>
    </source>
</evidence>
<evidence type="ECO:0000256" key="11">
    <source>
        <dbReference type="HAMAP-Rule" id="MF_00079"/>
    </source>
</evidence>
<dbReference type="NCBIfam" id="TIGR03455">
    <property type="entry name" value="HisG_C-term"/>
    <property type="match status" value="1"/>
</dbReference>
<dbReference type="Proteomes" id="UP001216390">
    <property type="component" value="Chromosome"/>
</dbReference>
<feature type="domain" description="Histidine biosynthesis HisG C-terminal" evidence="13">
    <location>
        <begin position="218"/>
        <end position="289"/>
    </location>
</feature>
<keyword evidence="7 11" id="KW-0328">Glycosyltransferase</keyword>
<evidence type="ECO:0000256" key="7">
    <source>
        <dbReference type="ARBA" id="ARBA00022676"/>
    </source>
</evidence>
<proteinExistence type="inferred from homology"/>
<gene>
    <name evidence="11 14" type="primary">hisG</name>
    <name evidence="14" type="ORF">PO878_18625</name>
</gene>
<accession>A0AAF0BRE4</accession>
<feature type="domain" description="ATP phosphoribosyltransferase catalytic" evidence="12">
    <location>
        <begin position="49"/>
        <end position="187"/>
    </location>
</feature>
<keyword evidence="9 11" id="KW-0368">Histidine biosynthesis</keyword>
<dbReference type="GO" id="GO:0005737">
    <property type="term" value="C:cytoplasm"/>
    <property type="evidence" value="ECO:0007669"/>
    <property type="project" value="UniProtKB-SubCell"/>
</dbReference>
<evidence type="ECO:0000256" key="6">
    <source>
        <dbReference type="ARBA" id="ARBA00022605"/>
    </source>
</evidence>
<evidence type="ECO:0000256" key="3">
    <source>
        <dbReference type="ARBA" id="ARBA00007955"/>
    </source>
</evidence>
<comment type="cofactor">
    <cofactor evidence="11">
        <name>Mg(2+)</name>
        <dbReference type="ChEBI" id="CHEBI:18420"/>
    </cofactor>
</comment>
<evidence type="ECO:0000256" key="9">
    <source>
        <dbReference type="ARBA" id="ARBA00023102"/>
    </source>
</evidence>
<dbReference type="InterPro" id="IPR018198">
    <property type="entry name" value="ATP_PRibTrfase_CS"/>
</dbReference>
<dbReference type="SUPFAM" id="SSF54913">
    <property type="entry name" value="GlnB-like"/>
    <property type="match status" value="1"/>
</dbReference>
<dbReference type="InterPro" id="IPR013820">
    <property type="entry name" value="ATP_PRibTrfase_cat"/>
</dbReference>
<evidence type="ECO:0000256" key="5">
    <source>
        <dbReference type="ARBA" id="ARBA00020998"/>
    </source>
</evidence>
<evidence type="ECO:0000259" key="12">
    <source>
        <dbReference type="Pfam" id="PF01634"/>
    </source>
</evidence>
<reference evidence="14" key="1">
    <citation type="submission" date="2023-01" db="EMBL/GenBank/DDBJ databases">
        <title>The diversity of Class Acidimicrobiia in South China Sea sediment environments and the proposal of Iamia marina sp. nov., a novel species of the genus Iamia.</title>
        <authorList>
            <person name="He Y."/>
            <person name="Tian X."/>
        </authorList>
    </citation>
    <scope>NUCLEOTIDE SEQUENCE</scope>
    <source>
        <strain evidence="14">DSM 19957</strain>
    </source>
</reference>
<dbReference type="HAMAP" id="MF_00079">
    <property type="entry name" value="HisG_Long"/>
    <property type="match status" value="1"/>
</dbReference>
<dbReference type="EC" id="2.4.2.17" evidence="4 11"/>
<dbReference type="GO" id="GO:0003879">
    <property type="term" value="F:ATP phosphoribosyltransferase activity"/>
    <property type="evidence" value="ECO:0007669"/>
    <property type="project" value="UniProtKB-UniRule"/>
</dbReference>
<keyword evidence="11" id="KW-0460">Magnesium</keyword>
<evidence type="ECO:0000256" key="8">
    <source>
        <dbReference type="ARBA" id="ARBA00022679"/>
    </source>
</evidence>
<evidence type="ECO:0000256" key="1">
    <source>
        <dbReference type="ARBA" id="ARBA00000915"/>
    </source>
</evidence>
<protein>
    <recommendedName>
        <fullName evidence="5 11">ATP phosphoribosyltransferase</fullName>
        <shortName evidence="11">ATP-PRT</shortName>
        <shortName evidence="11">ATP-PRTase</shortName>
        <ecNumber evidence="4 11">2.4.2.17</ecNumber>
    </recommendedName>
</protein>
<comment type="catalytic activity">
    <reaction evidence="1 11">
        <text>1-(5-phospho-beta-D-ribosyl)-ATP + diphosphate = 5-phospho-alpha-D-ribose 1-diphosphate + ATP</text>
        <dbReference type="Rhea" id="RHEA:18473"/>
        <dbReference type="ChEBI" id="CHEBI:30616"/>
        <dbReference type="ChEBI" id="CHEBI:33019"/>
        <dbReference type="ChEBI" id="CHEBI:58017"/>
        <dbReference type="ChEBI" id="CHEBI:73183"/>
        <dbReference type="EC" id="2.4.2.17"/>
    </reaction>
</comment>
<dbReference type="NCBIfam" id="TIGR00070">
    <property type="entry name" value="hisG"/>
    <property type="match status" value="1"/>
</dbReference>
<dbReference type="Pfam" id="PF01634">
    <property type="entry name" value="HisG"/>
    <property type="match status" value="1"/>
</dbReference>
<evidence type="ECO:0000313" key="15">
    <source>
        <dbReference type="Proteomes" id="UP001216390"/>
    </source>
</evidence>
<dbReference type="SUPFAM" id="SSF53850">
    <property type="entry name" value="Periplasmic binding protein-like II"/>
    <property type="match status" value="1"/>
</dbReference>
<dbReference type="InterPro" id="IPR020621">
    <property type="entry name" value="ATP-PRT_HisG_long"/>
</dbReference>
<dbReference type="PROSITE" id="PS01316">
    <property type="entry name" value="ATP_P_PHORIBOSYLTR"/>
    <property type="match status" value="1"/>
</dbReference>
<dbReference type="GO" id="GO:0005524">
    <property type="term" value="F:ATP binding"/>
    <property type="evidence" value="ECO:0007669"/>
    <property type="project" value="UniProtKB-KW"/>
</dbReference>
<dbReference type="PANTHER" id="PTHR21403">
    <property type="entry name" value="ATP PHOSPHORIBOSYLTRANSFERASE ATP-PRTASE"/>
    <property type="match status" value="1"/>
</dbReference>
<dbReference type="GO" id="GO:0000287">
    <property type="term" value="F:magnesium ion binding"/>
    <property type="evidence" value="ECO:0007669"/>
    <property type="project" value="UniProtKB-UniRule"/>
</dbReference>
<evidence type="ECO:0000256" key="2">
    <source>
        <dbReference type="ARBA" id="ARBA00004667"/>
    </source>
</evidence>
<keyword evidence="6 11" id="KW-0028">Amino-acid biosynthesis</keyword>
<dbReference type="Gene3D" id="3.40.190.10">
    <property type="entry name" value="Periplasmic binding protein-like II"/>
    <property type="match status" value="2"/>
</dbReference>
<comment type="function">
    <text evidence="10 11">Catalyzes the condensation of ATP and 5-phosphoribose 1-diphosphate to form N'-(5'-phosphoribosyl)-ATP (PR-ATP). Has a crucial role in the pathway because the rate of histidine biosynthesis seems to be controlled primarily by regulation of HisG enzymatic activity.</text>
</comment>
<dbReference type="InterPro" id="IPR015867">
    <property type="entry name" value="N-reg_PII/ATP_PRibTrfase_C"/>
</dbReference>
<keyword evidence="11" id="KW-0067">ATP-binding</keyword>
<dbReference type="Gene3D" id="3.30.70.120">
    <property type="match status" value="1"/>
</dbReference>
<keyword evidence="11" id="KW-0547">Nucleotide-binding</keyword>
<keyword evidence="11" id="KW-0479">Metal-binding</keyword>
<evidence type="ECO:0000259" key="13">
    <source>
        <dbReference type="Pfam" id="PF08029"/>
    </source>
</evidence>